<feature type="region of interest" description="Disordered" evidence="1">
    <location>
        <begin position="465"/>
        <end position="614"/>
    </location>
</feature>
<accession>A0AAD4FCH7</accession>
<evidence type="ECO:0000256" key="1">
    <source>
        <dbReference type="SAM" id="MobiDB-lite"/>
    </source>
</evidence>
<feature type="compositionally biased region" description="Polar residues" evidence="1">
    <location>
        <begin position="572"/>
        <end position="581"/>
    </location>
</feature>
<feature type="region of interest" description="Disordered" evidence="1">
    <location>
        <begin position="233"/>
        <end position="274"/>
    </location>
</feature>
<dbReference type="EMBL" id="JAANER010000007">
    <property type="protein sequence ID" value="KAG9187277.1"/>
    <property type="molecule type" value="Genomic_DNA"/>
</dbReference>
<feature type="compositionally biased region" description="Polar residues" evidence="1">
    <location>
        <begin position="541"/>
        <end position="558"/>
    </location>
</feature>
<dbReference type="Proteomes" id="UP001199106">
    <property type="component" value="Unassembled WGS sequence"/>
</dbReference>
<evidence type="ECO:0000313" key="3">
    <source>
        <dbReference type="Proteomes" id="UP001199106"/>
    </source>
</evidence>
<feature type="region of interest" description="Disordered" evidence="1">
    <location>
        <begin position="1"/>
        <end position="92"/>
    </location>
</feature>
<sequence>MANPNTISEHDLSLISPSTGETPKLPSMSTPKKSQGSTDLGERTVSSALRGLAPKPFANMSGSCHNPIVVNETSSPPRRAAQASKRRPRHKKLTEPHQFIGNGYRDLYSYRASQPALAGIPANGSTFTGHQSHDIYRMMNAKIIAAPDFSPNAAWGRHTLNVPFEVQYPLSAHALTRQQNASQYQSPYAQYHRLQASPNAYGYPTVPPQNEDLLRMRAVQYIRGYSQPSLHKRWLSDADPDETSGDEAEERQRYTRPQPNILDPQSGSMPPLLTRNVDRHINHKPTIHQDPDPDFVVGHLIEHTSLITSLLQLYPHSTDQRGLKNDISMLVQVQNQHVTDWIKVESQNSRKRRKDNSGSAARLDNRPQPIMTHGTRIQKDNDNTLRQVFSANADMWQDGTGHGVADVFAVSPASSPVASSLAGMISRSTHMPSALLASGLAMPKKAGNTSSTITTPTKQILNSAPGAAHYKGMPTTPNMQDIRTEFSHPSTSSKDNAESLTRLSVPSSSSKDPATPTKATPLSINVTKTPSTSRKHYPLSAHNNRSGCSEQATTQHPDPSSDDDELHIPNRINGTSSYHSESSNDFRNRQPVFRFERRVDGVDGRAGADRLSKE</sequence>
<name>A0AAD4FCH7_9PLEO</name>
<keyword evidence="3" id="KW-1185">Reference proteome</keyword>
<feature type="compositionally biased region" description="Low complexity" evidence="1">
    <location>
        <begin position="499"/>
        <end position="510"/>
    </location>
</feature>
<feature type="compositionally biased region" description="Polar residues" evidence="1">
    <location>
        <begin position="15"/>
        <end position="38"/>
    </location>
</feature>
<feature type="compositionally biased region" description="Acidic residues" evidence="1">
    <location>
        <begin position="238"/>
        <end position="249"/>
    </location>
</feature>
<comment type="caution">
    <text evidence="2">The sequence shown here is derived from an EMBL/GenBank/DDBJ whole genome shotgun (WGS) entry which is preliminary data.</text>
</comment>
<feature type="compositionally biased region" description="Polar residues" evidence="1">
    <location>
        <begin position="255"/>
        <end position="268"/>
    </location>
</feature>
<feature type="compositionally biased region" description="Polar residues" evidence="1">
    <location>
        <begin position="475"/>
        <end position="494"/>
    </location>
</feature>
<feature type="compositionally biased region" description="Polar residues" evidence="1">
    <location>
        <begin position="517"/>
        <end position="532"/>
    </location>
</feature>
<feature type="compositionally biased region" description="Basic and acidic residues" evidence="1">
    <location>
        <begin position="582"/>
        <end position="614"/>
    </location>
</feature>
<organism evidence="2 3">
    <name type="scientific">Alternaria panax</name>
    <dbReference type="NCBI Taxonomy" id="48097"/>
    <lineage>
        <taxon>Eukaryota</taxon>
        <taxon>Fungi</taxon>
        <taxon>Dikarya</taxon>
        <taxon>Ascomycota</taxon>
        <taxon>Pezizomycotina</taxon>
        <taxon>Dothideomycetes</taxon>
        <taxon>Pleosporomycetidae</taxon>
        <taxon>Pleosporales</taxon>
        <taxon>Pleosporineae</taxon>
        <taxon>Pleosporaceae</taxon>
        <taxon>Alternaria</taxon>
        <taxon>Alternaria sect. Panax</taxon>
    </lineage>
</organism>
<proteinExistence type="predicted"/>
<gene>
    <name evidence="2" type="ORF">G6011_05148</name>
</gene>
<reference evidence="2" key="1">
    <citation type="submission" date="2021-07" db="EMBL/GenBank/DDBJ databases">
        <title>Genome Resource of American Ginseng Black Spot Pathogen Alternaria panax.</title>
        <authorList>
            <person name="Qiu C."/>
            <person name="Wang W."/>
            <person name="Liu Z."/>
        </authorList>
    </citation>
    <scope>NUCLEOTIDE SEQUENCE</scope>
    <source>
        <strain evidence="2">BNCC115425</strain>
    </source>
</reference>
<feature type="region of interest" description="Disordered" evidence="1">
    <location>
        <begin position="345"/>
        <end position="373"/>
    </location>
</feature>
<dbReference type="AlphaFoldDB" id="A0AAD4FCH7"/>
<evidence type="ECO:0000313" key="2">
    <source>
        <dbReference type="EMBL" id="KAG9187277.1"/>
    </source>
</evidence>
<protein>
    <submittedName>
        <fullName evidence="2">Uncharacterized protein</fullName>
    </submittedName>
</protein>